<evidence type="ECO:0000259" key="3">
    <source>
        <dbReference type="Pfam" id="PF03221"/>
    </source>
</evidence>
<comment type="caution">
    <text evidence="5">The sequence shown here is derived from an EMBL/GenBank/DDBJ whole genome shotgun (WGS) entry which is preliminary data.</text>
</comment>
<feature type="non-terminal residue" evidence="5">
    <location>
        <position position="1"/>
    </location>
</feature>
<feature type="compositionally biased region" description="Basic and acidic residues" evidence="2">
    <location>
        <begin position="28"/>
        <end position="41"/>
    </location>
</feature>
<dbReference type="STRING" id="212602.A0A420HRZ9"/>
<reference evidence="5 6" key="1">
    <citation type="journal article" date="2018" name="BMC Genomics">
        <title>Comparative genome analyses reveal sequence features reflecting distinct modes of host-adaptation between dicot and monocot powdery mildew.</title>
        <authorList>
            <person name="Wu Y."/>
            <person name="Ma X."/>
            <person name="Pan Z."/>
            <person name="Kale S.D."/>
            <person name="Song Y."/>
            <person name="King H."/>
            <person name="Zhang Q."/>
            <person name="Presley C."/>
            <person name="Deng X."/>
            <person name="Wei C.I."/>
            <person name="Xiao S."/>
        </authorList>
    </citation>
    <scope>NUCLEOTIDE SEQUENCE [LARGE SCALE GENOMIC DNA]</scope>
    <source>
        <strain evidence="5">UMSG2</strain>
    </source>
</reference>
<dbReference type="EMBL" id="MCFK01005325">
    <property type="protein sequence ID" value="RKF60214.1"/>
    <property type="molecule type" value="Genomic_DNA"/>
</dbReference>
<dbReference type="Pfam" id="PF03221">
    <property type="entry name" value="HTH_Tnp_Tc5"/>
    <property type="match status" value="1"/>
</dbReference>
<feature type="non-terminal residue" evidence="5">
    <location>
        <position position="92"/>
    </location>
</feature>
<feature type="region of interest" description="Disordered" evidence="2">
    <location>
        <begin position="19"/>
        <end position="41"/>
    </location>
</feature>
<keyword evidence="1" id="KW-0238">DNA-binding</keyword>
<proteinExistence type="predicted"/>
<dbReference type="SUPFAM" id="SSF46689">
    <property type="entry name" value="Homeodomain-like"/>
    <property type="match status" value="2"/>
</dbReference>
<dbReference type="Pfam" id="PF18107">
    <property type="entry name" value="HTH_ABP1_N"/>
    <property type="match status" value="1"/>
</dbReference>
<evidence type="ECO:0000256" key="1">
    <source>
        <dbReference type="ARBA" id="ARBA00023125"/>
    </source>
</evidence>
<dbReference type="GO" id="GO:0003677">
    <property type="term" value="F:DNA binding"/>
    <property type="evidence" value="ECO:0007669"/>
    <property type="project" value="UniProtKB-KW"/>
</dbReference>
<feature type="domain" description="ARS-binding protein 1 N-terminal" evidence="4">
    <location>
        <begin position="1"/>
        <end position="32"/>
    </location>
</feature>
<sequence length="92" mass="10953">ALREWFRTEFHRDINQSTLSESLSAESSHLDSDQGRLQRTQQREKAIRWPVLEKALIKWIEESQTDLPLTGHLLKTRAARFWRLLDCYQGMK</sequence>
<feature type="domain" description="HTH CENPB-type" evidence="3">
    <location>
        <begin position="49"/>
        <end position="84"/>
    </location>
</feature>
<dbReference type="InterPro" id="IPR041188">
    <property type="entry name" value="HTH_ABP1_N"/>
</dbReference>
<protein>
    <submittedName>
        <fullName evidence="5">CENP-B-like protein 1</fullName>
    </submittedName>
</protein>
<name>A0A420HRZ9_9PEZI</name>
<dbReference type="InterPro" id="IPR006600">
    <property type="entry name" value="HTH_CenpB_DNA-bd_dom"/>
</dbReference>
<dbReference type="Proteomes" id="UP000286134">
    <property type="component" value="Unassembled WGS sequence"/>
</dbReference>
<evidence type="ECO:0000313" key="6">
    <source>
        <dbReference type="Proteomes" id="UP000286134"/>
    </source>
</evidence>
<dbReference type="OrthoDB" id="125347at2759"/>
<evidence type="ECO:0000256" key="2">
    <source>
        <dbReference type="SAM" id="MobiDB-lite"/>
    </source>
</evidence>
<accession>A0A420HRZ9</accession>
<evidence type="ECO:0000259" key="4">
    <source>
        <dbReference type="Pfam" id="PF18107"/>
    </source>
</evidence>
<organism evidence="5 6">
    <name type="scientific">Erysiphe neolycopersici</name>
    <dbReference type="NCBI Taxonomy" id="212602"/>
    <lineage>
        <taxon>Eukaryota</taxon>
        <taxon>Fungi</taxon>
        <taxon>Dikarya</taxon>
        <taxon>Ascomycota</taxon>
        <taxon>Pezizomycotina</taxon>
        <taxon>Leotiomycetes</taxon>
        <taxon>Erysiphales</taxon>
        <taxon>Erysiphaceae</taxon>
        <taxon>Erysiphe</taxon>
    </lineage>
</organism>
<dbReference type="AlphaFoldDB" id="A0A420HRZ9"/>
<gene>
    <name evidence="5" type="ORF">OnM2_053052</name>
</gene>
<keyword evidence="6" id="KW-1185">Reference proteome</keyword>
<evidence type="ECO:0000313" key="5">
    <source>
        <dbReference type="EMBL" id="RKF60214.1"/>
    </source>
</evidence>
<dbReference type="InterPro" id="IPR009057">
    <property type="entry name" value="Homeodomain-like_sf"/>
</dbReference>
<dbReference type="Gene3D" id="1.10.10.60">
    <property type="entry name" value="Homeodomain-like"/>
    <property type="match status" value="2"/>
</dbReference>